<dbReference type="Gene3D" id="3.30.70.120">
    <property type="match status" value="1"/>
</dbReference>
<dbReference type="SUPFAM" id="SSF54913">
    <property type="entry name" value="GlnB-like"/>
    <property type="match status" value="1"/>
</dbReference>
<evidence type="ECO:0000256" key="1">
    <source>
        <dbReference type="ARBA" id="ARBA00010169"/>
    </source>
</evidence>
<accession>A0A915D8K9</accession>
<sequence length="77" mass="8692">MLIIKTKTDQIEVLKEMVLRTHPYDVPEFIALPIEHGSEPYLKWIEKQVGEPDPSSIEAKQKNVDRNSSSVADVGSD</sequence>
<dbReference type="InterPro" id="IPR011322">
    <property type="entry name" value="N-reg_PII-like_a/b"/>
</dbReference>
<name>A0A915D8K9_9BILA</name>
<evidence type="ECO:0000313" key="3">
    <source>
        <dbReference type="Proteomes" id="UP000887574"/>
    </source>
</evidence>
<evidence type="ECO:0000256" key="2">
    <source>
        <dbReference type="SAM" id="MobiDB-lite"/>
    </source>
</evidence>
<dbReference type="GO" id="GO:0010038">
    <property type="term" value="P:response to metal ion"/>
    <property type="evidence" value="ECO:0007669"/>
    <property type="project" value="InterPro"/>
</dbReference>
<dbReference type="WBParaSite" id="jg16692">
    <property type="protein sequence ID" value="jg16692"/>
    <property type="gene ID" value="jg16692"/>
</dbReference>
<dbReference type="InterPro" id="IPR015867">
    <property type="entry name" value="N-reg_PII/ATP_PRibTrfase_C"/>
</dbReference>
<dbReference type="InterPro" id="IPR004323">
    <property type="entry name" value="Ion_tolerance_CutA"/>
</dbReference>
<dbReference type="GO" id="GO:0005507">
    <property type="term" value="F:copper ion binding"/>
    <property type="evidence" value="ECO:0007669"/>
    <property type="project" value="TreeGrafter"/>
</dbReference>
<organism evidence="3 4">
    <name type="scientific">Ditylenchus dipsaci</name>
    <dbReference type="NCBI Taxonomy" id="166011"/>
    <lineage>
        <taxon>Eukaryota</taxon>
        <taxon>Metazoa</taxon>
        <taxon>Ecdysozoa</taxon>
        <taxon>Nematoda</taxon>
        <taxon>Chromadorea</taxon>
        <taxon>Rhabditida</taxon>
        <taxon>Tylenchina</taxon>
        <taxon>Tylenchomorpha</taxon>
        <taxon>Sphaerularioidea</taxon>
        <taxon>Anguinidae</taxon>
        <taxon>Anguininae</taxon>
        <taxon>Ditylenchus</taxon>
    </lineage>
</organism>
<evidence type="ECO:0000313" key="4">
    <source>
        <dbReference type="WBParaSite" id="jg16692"/>
    </source>
</evidence>
<dbReference type="PANTHER" id="PTHR23419:SF8">
    <property type="entry name" value="FI09726P"/>
    <property type="match status" value="1"/>
</dbReference>
<dbReference type="Pfam" id="PF03091">
    <property type="entry name" value="CutA1"/>
    <property type="match status" value="1"/>
</dbReference>
<keyword evidence="3" id="KW-1185">Reference proteome</keyword>
<proteinExistence type="inferred from homology"/>
<dbReference type="AlphaFoldDB" id="A0A915D8K9"/>
<dbReference type="PANTHER" id="PTHR23419">
    <property type="entry name" value="DIVALENT CATION TOLERANCE CUTA-RELATED"/>
    <property type="match status" value="1"/>
</dbReference>
<comment type="similarity">
    <text evidence="1">Belongs to the CutA family.</text>
</comment>
<dbReference type="Proteomes" id="UP000887574">
    <property type="component" value="Unplaced"/>
</dbReference>
<feature type="region of interest" description="Disordered" evidence="2">
    <location>
        <begin position="52"/>
        <end position="77"/>
    </location>
</feature>
<reference evidence="4" key="1">
    <citation type="submission" date="2022-11" db="UniProtKB">
        <authorList>
            <consortium name="WormBaseParasite"/>
        </authorList>
    </citation>
    <scope>IDENTIFICATION</scope>
</reference>
<protein>
    <submittedName>
        <fullName evidence="4">Uncharacterized protein</fullName>
    </submittedName>
</protein>